<accession>A0A3P6GT11</accession>
<feature type="region of interest" description="Disordered" evidence="1">
    <location>
        <begin position="1"/>
        <end position="35"/>
    </location>
</feature>
<name>A0A3P6GT11_MESCO</name>
<evidence type="ECO:0000313" key="2">
    <source>
        <dbReference type="EMBL" id="VDD78172.1"/>
    </source>
</evidence>
<keyword evidence="3" id="KW-1185">Reference proteome</keyword>
<dbReference type="EMBL" id="UXSR01001351">
    <property type="protein sequence ID" value="VDD78172.1"/>
    <property type="molecule type" value="Genomic_DNA"/>
</dbReference>
<evidence type="ECO:0000256" key="1">
    <source>
        <dbReference type="SAM" id="MobiDB-lite"/>
    </source>
</evidence>
<protein>
    <submittedName>
        <fullName evidence="2">Uncharacterized protein</fullName>
    </submittedName>
</protein>
<dbReference type="AlphaFoldDB" id="A0A3P6GT11"/>
<reference evidence="2 3" key="1">
    <citation type="submission" date="2018-10" db="EMBL/GenBank/DDBJ databases">
        <authorList>
            <consortium name="Pathogen Informatics"/>
        </authorList>
    </citation>
    <scope>NUCLEOTIDE SEQUENCE [LARGE SCALE GENOMIC DNA]</scope>
</reference>
<proteinExistence type="predicted"/>
<organism evidence="2 3">
    <name type="scientific">Mesocestoides corti</name>
    <name type="common">Flatworm</name>
    <dbReference type="NCBI Taxonomy" id="53468"/>
    <lineage>
        <taxon>Eukaryota</taxon>
        <taxon>Metazoa</taxon>
        <taxon>Spiralia</taxon>
        <taxon>Lophotrochozoa</taxon>
        <taxon>Platyhelminthes</taxon>
        <taxon>Cestoda</taxon>
        <taxon>Eucestoda</taxon>
        <taxon>Cyclophyllidea</taxon>
        <taxon>Mesocestoididae</taxon>
        <taxon>Mesocestoides</taxon>
    </lineage>
</organism>
<sequence>MRQHRGDLCPTERTAGRSTGEAAMGSRKVALLNHP</sequence>
<gene>
    <name evidence="2" type="ORF">MCOS_LOCUS4175</name>
</gene>
<evidence type="ECO:0000313" key="3">
    <source>
        <dbReference type="Proteomes" id="UP000267029"/>
    </source>
</evidence>
<dbReference type="Proteomes" id="UP000267029">
    <property type="component" value="Unassembled WGS sequence"/>
</dbReference>